<accession>A0AAV9HJM6</accession>
<organism evidence="2 3">
    <name type="scientific">Cladorrhinum samala</name>
    <dbReference type="NCBI Taxonomy" id="585594"/>
    <lineage>
        <taxon>Eukaryota</taxon>
        <taxon>Fungi</taxon>
        <taxon>Dikarya</taxon>
        <taxon>Ascomycota</taxon>
        <taxon>Pezizomycotina</taxon>
        <taxon>Sordariomycetes</taxon>
        <taxon>Sordariomycetidae</taxon>
        <taxon>Sordariales</taxon>
        <taxon>Podosporaceae</taxon>
        <taxon>Cladorrhinum</taxon>
    </lineage>
</organism>
<sequence length="340" mass="38547">MTVPKLSIDADGDLILVVGPRSREFLVCSKALSRASRVFKCMLNGPFKEARPEAGPWVVTLPEDNDAAAELMLYIIHSMFDHVPATLSVAELYDALVFADKYDMTGHFRPWMENWLAQNRQDLRESERFNTAIGICWATGDVETLRFLANRICLECSINIRGQLIGFDFRRLEEAELPLSPPRIYKNAAEIRLALCKEILLRLRRVIVKLQDGTKGGSPGYCVLPKEIPRTCQAVTLGSIFNGIEFEGLRQIIHIGEPKYAPRCSVSELVHWLKSIQVLRINDRHTLCNPMPKLELEVDQLLKQHESPIEPEHYAHLKKQQQKLGLPTVEPASTEPNSKQ</sequence>
<name>A0AAV9HJM6_9PEZI</name>
<proteinExistence type="predicted"/>
<dbReference type="Gene3D" id="3.30.710.10">
    <property type="entry name" value="Potassium Channel Kv1.1, Chain A"/>
    <property type="match status" value="1"/>
</dbReference>
<protein>
    <recommendedName>
        <fullName evidence="4">BTB domain-containing protein</fullName>
    </recommendedName>
</protein>
<dbReference type="SUPFAM" id="SSF54695">
    <property type="entry name" value="POZ domain"/>
    <property type="match status" value="1"/>
</dbReference>
<evidence type="ECO:0008006" key="4">
    <source>
        <dbReference type="Google" id="ProtNLM"/>
    </source>
</evidence>
<dbReference type="InterPro" id="IPR011333">
    <property type="entry name" value="SKP1/BTB/POZ_sf"/>
</dbReference>
<reference evidence="2" key="2">
    <citation type="submission" date="2023-06" db="EMBL/GenBank/DDBJ databases">
        <authorList>
            <consortium name="Lawrence Berkeley National Laboratory"/>
            <person name="Mondo S.J."/>
            <person name="Hensen N."/>
            <person name="Bonometti L."/>
            <person name="Westerberg I."/>
            <person name="Brannstrom I.O."/>
            <person name="Guillou S."/>
            <person name="Cros-Aarteil S."/>
            <person name="Calhoun S."/>
            <person name="Haridas S."/>
            <person name="Kuo A."/>
            <person name="Pangilinan J."/>
            <person name="Riley R."/>
            <person name="Labutti K."/>
            <person name="Andreopoulos B."/>
            <person name="Lipzen A."/>
            <person name="Chen C."/>
            <person name="Yanf M."/>
            <person name="Daum C."/>
            <person name="Ng V."/>
            <person name="Clum A."/>
            <person name="Steindorff A."/>
            <person name="Ohm R."/>
            <person name="Martin F."/>
            <person name="Silar P."/>
            <person name="Natvig D."/>
            <person name="Lalanne C."/>
            <person name="Gautier V."/>
            <person name="Ament-Velasquez S.L."/>
            <person name="Kruys A."/>
            <person name="Hutchinson M.I."/>
            <person name="Powell A.J."/>
            <person name="Barry K."/>
            <person name="Miller A.N."/>
            <person name="Grigoriev I.V."/>
            <person name="Debuchy R."/>
            <person name="Gladieux P."/>
            <person name="Thoren M.H."/>
            <person name="Johannesson H."/>
        </authorList>
    </citation>
    <scope>NUCLEOTIDE SEQUENCE</scope>
    <source>
        <strain evidence="2">PSN324</strain>
    </source>
</reference>
<evidence type="ECO:0000313" key="3">
    <source>
        <dbReference type="Proteomes" id="UP001321749"/>
    </source>
</evidence>
<comment type="caution">
    <text evidence="2">The sequence shown here is derived from an EMBL/GenBank/DDBJ whole genome shotgun (WGS) entry which is preliminary data.</text>
</comment>
<feature type="region of interest" description="Disordered" evidence="1">
    <location>
        <begin position="313"/>
        <end position="340"/>
    </location>
</feature>
<keyword evidence="3" id="KW-1185">Reference proteome</keyword>
<dbReference type="AlphaFoldDB" id="A0AAV9HJM6"/>
<reference evidence="2" key="1">
    <citation type="journal article" date="2023" name="Mol. Phylogenet. Evol.">
        <title>Genome-scale phylogeny and comparative genomics of the fungal order Sordariales.</title>
        <authorList>
            <person name="Hensen N."/>
            <person name="Bonometti L."/>
            <person name="Westerberg I."/>
            <person name="Brannstrom I.O."/>
            <person name="Guillou S."/>
            <person name="Cros-Aarteil S."/>
            <person name="Calhoun S."/>
            <person name="Haridas S."/>
            <person name="Kuo A."/>
            <person name="Mondo S."/>
            <person name="Pangilinan J."/>
            <person name="Riley R."/>
            <person name="LaButti K."/>
            <person name="Andreopoulos B."/>
            <person name="Lipzen A."/>
            <person name="Chen C."/>
            <person name="Yan M."/>
            <person name="Daum C."/>
            <person name="Ng V."/>
            <person name="Clum A."/>
            <person name="Steindorff A."/>
            <person name="Ohm R.A."/>
            <person name="Martin F."/>
            <person name="Silar P."/>
            <person name="Natvig D.O."/>
            <person name="Lalanne C."/>
            <person name="Gautier V."/>
            <person name="Ament-Velasquez S.L."/>
            <person name="Kruys A."/>
            <person name="Hutchinson M.I."/>
            <person name="Powell A.J."/>
            <person name="Barry K."/>
            <person name="Miller A.N."/>
            <person name="Grigoriev I.V."/>
            <person name="Debuchy R."/>
            <person name="Gladieux P."/>
            <person name="Hiltunen Thoren M."/>
            <person name="Johannesson H."/>
        </authorList>
    </citation>
    <scope>NUCLEOTIDE SEQUENCE</scope>
    <source>
        <strain evidence="2">PSN324</strain>
    </source>
</reference>
<evidence type="ECO:0000313" key="2">
    <source>
        <dbReference type="EMBL" id="KAK4460908.1"/>
    </source>
</evidence>
<dbReference type="CDD" id="cd18186">
    <property type="entry name" value="BTB_POZ_ZBTB_KLHL-like"/>
    <property type="match status" value="1"/>
</dbReference>
<gene>
    <name evidence="2" type="ORF">QBC42DRAFT_100042</name>
</gene>
<dbReference type="Proteomes" id="UP001321749">
    <property type="component" value="Unassembled WGS sequence"/>
</dbReference>
<evidence type="ECO:0000256" key="1">
    <source>
        <dbReference type="SAM" id="MobiDB-lite"/>
    </source>
</evidence>
<dbReference type="EMBL" id="MU865002">
    <property type="protein sequence ID" value="KAK4460908.1"/>
    <property type="molecule type" value="Genomic_DNA"/>
</dbReference>